<reference evidence="1 2" key="1">
    <citation type="journal article" date="2016" name="Nat. Commun.">
        <title>Thousands of microbial genomes shed light on interconnected biogeochemical processes in an aquifer system.</title>
        <authorList>
            <person name="Anantharaman K."/>
            <person name="Brown C.T."/>
            <person name="Hug L.A."/>
            <person name="Sharon I."/>
            <person name="Castelle C.J."/>
            <person name="Probst A.J."/>
            <person name="Thomas B.C."/>
            <person name="Singh A."/>
            <person name="Wilkins M.J."/>
            <person name="Karaoz U."/>
            <person name="Brodie E.L."/>
            <person name="Williams K.H."/>
            <person name="Hubbard S.S."/>
            <person name="Banfield J.F."/>
        </authorList>
    </citation>
    <scope>NUCLEOTIDE SEQUENCE [LARGE SCALE GENOMIC DNA]</scope>
</reference>
<name>A0A1G2KRB6_9BACT</name>
<gene>
    <name evidence="1" type="ORF">A3C16_02385</name>
</gene>
<dbReference type="AlphaFoldDB" id="A0A1G2KRB6"/>
<evidence type="ECO:0000313" key="2">
    <source>
        <dbReference type="Proteomes" id="UP000177811"/>
    </source>
</evidence>
<accession>A0A1G2KRB6</accession>
<proteinExistence type="predicted"/>
<sequence length="171" mass="19327">MLFYVPRSSQKTLLVGVGRTLANTVTMVYTQERSTIIYNRETVMVEFKTPEFEDWLKAHGRVQKLLFPDISFDQKTLRAAFSAVDLSFKMTFSQPAHMDYDYPLRGSEFVRSMRGARADEQCATIAYAVALCNSQDTVAQNTGEEILTMILAYGVTGELPKTAKEVYGEPR</sequence>
<comment type="caution">
    <text evidence="1">The sequence shown here is derived from an EMBL/GenBank/DDBJ whole genome shotgun (WGS) entry which is preliminary data.</text>
</comment>
<evidence type="ECO:0000313" key="1">
    <source>
        <dbReference type="EMBL" id="OHA01965.1"/>
    </source>
</evidence>
<dbReference type="EMBL" id="MHQL01000050">
    <property type="protein sequence ID" value="OHA01965.1"/>
    <property type="molecule type" value="Genomic_DNA"/>
</dbReference>
<organism evidence="1 2">
    <name type="scientific">Candidatus Sungbacteria bacterium RIFCSPHIGHO2_02_FULL_51_29</name>
    <dbReference type="NCBI Taxonomy" id="1802273"/>
    <lineage>
        <taxon>Bacteria</taxon>
        <taxon>Candidatus Sungiibacteriota</taxon>
    </lineage>
</organism>
<protein>
    <submittedName>
        <fullName evidence="1">Uncharacterized protein</fullName>
    </submittedName>
</protein>
<dbReference type="Proteomes" id="UP000177811">
    <property type="component" value="Unassembled WGS sequence"/>
</dbReference>